<name>A0A9W7XPZ5_9FUNG</name>
<reference evidence="6" key="1">
    <citation type="submission" date="2022-07" db="EMBL/GenBank/DDBJ databases">
        <title>Phylogenomic reconstructions and comparative analyses of Kickxellomycotina fungi.</title>
        <authorList>
            <person name="Reynolds N.K."/>
            <person name="Stajich J.E."/>
            <person name="Barry K."/>
            <person name="Grigoriev I.V."/>
            <person name="Crous P."/>
            <person name="Smith M.E."/>
        </authorList>
    </citation>
    <scope>NUCLEOTIDE SEQUENCE</scope>
    <source>
        <strain evidence="6">NBRC 32514</strain>
    </source>
</reference>
<keyword evidence="7" id="KW-1185">Reference proteome</keyword>
<evidence type="ECO:0000256" key="3">
    <source>
        <dbReference type="ARBA" id="ARBA00022525"/>
    </source>
</evidence>
<accession>A0A9W7XPZ5</accession>
<keyword evidence="4" id="KW-0732">Signal</keyword>
<dbReference type="AlphaFoldDB" id="A0A9W7XPZ5"/>
<sequence length="200" mass="21964">MAVKGDKVLVELFVMSRCPDAVKVEDVFARVVPEVQSILDVQLNFIAKLDPNATYGAECKHGDAECRGNIDEICGLRYGPDLTTSWWFLQCLNGQFDHIGKDPDLSLKCASSAGLDTAAFLACAEQAEGRELFRQSVENTLFAGVERSATVYIDGKPRCVRDGEWRDCPGGYAPGDFIRDICAAYKGSLPPPTICDQYQK</sequence>
<dbReference type="Proteomes" id="UP001149813">
    <property type="component" value="Unassembled WGS sequence"/>
</dbReference>
<dbReference type="GO" id="GO:0005576">
    <property type="term" value="C:extracellular region"/>
    <property type="evidence" value="ECO:0007669"/>
    <property type="project" value="UniProtKB-SubCell"/>
</dbReference>
<dbReference type="GO" id="GO:0016671">
    <property type="term" value="F:oxidoreductase activity, acting on a sulfur group of donors, disulfide as acceptor"/>
    <property type="evidence" value="ECO:0007669"/>
    <property type="project" value="InterPro"/>
</dbReference>
<evidence type="ECO:0000313" key="6">
    <source>
        <dbReference type="EMBL" id="KAJ1718469.1"/>
    </source>
</evidence>
<dbReference type="Pfam" id="PF03227">
    <property type="entry name" value="GILT"/>
    <property type="match status" value="1"/>
</dbReference>
<evidence type="ECO:0000256" key="1">
    <source>
        <dbReference type="ARBA" id="ARBA00004613"/>
    </source>
</evidence>
<gene>
    <name evidence="6" type="ORF">LPJ53_006499</name>
</gene>
<comment type="subcellular location">
    <subcellularLocation>
        <location evidence="1">Secreted</location>
    </subcellularLocation>
</comment>
<proteinExistence type="inferred from homology"/>
<dbReference type="OrthoDB" id="958254at2759"/>
<dbReference type="PANTHER" id="PTHR13234:SF8">
    <property type="entry name" value="GAMMA-INTERFERON-INDUCIBLE LYSOSOMAL THIOL REDUCTASE"/>
    <property type="match status" value="1"/>
</dbReference>
<evidence type="ECO:0000256" key="2">
    <source>
        <dbReference type="ARBA" id="ARBA00005679"/>
    </source>
</evidence>
<evidence type="ECO:0000256" key="4">
    <source>
        <dbReference type="ARBA" id="ARBA00022729"/>
    </source>
</evidence>
<protein>
    <submittedName>
        <fullName evidence="6">Uncharacterized protein</fullName>
    </submittedName>
</protein>
<evidence type="ECO:0000313" key="7">
    <source>
        <dbReference type="Proteomes" id="UP001149813"/>
    </source>
</evidence>
<dbReference type="EMBL" id="JANBOJ010000882">
    <property type="protein sequence ID" value="KAJ1718469.1"/>
    <property type="molecule type" value="Genomic_DNA"/>
</dbReference>
<comment type="similarity">
    <text evidence="2">Belongs to the GILT family.</text>
</comment>
<keyword evidence="3" id="KW-0964">Secreted</keyword>
<dbReference type="Gene3D" id="3.40.30.10">
    <property type="entry name" value="Glutaredoxin"/>
    <property type="match status" value="1"/>
</dbReference>
<dbReference type="InterPro" id="IPR004911">
    <property type="entry name" value="Interferon-induced_GILT"/>
</dbReference>
<evidence type="ECO:0000256" key="5">
    <source>
        <dbReference type="ARBA" id="ARBA00023180"/>
    </source>
</evidence>
<keyword evidence="5" id="KW-0325">Glycoprotein</keyword>
<dbReference type="PANTHER" id="PTHR13234">
    <property type="entry name" value="GAMMA-INTERFERON INDUCIBLE LYSOSOMAL THIOL REDUCTASE GILT"/>
    <property type="match status" value="1"/>
</dbReference>
<organism evidence="6 7">
    <name type="scientific">Coemansia erecta</name>
    <dbReference type="NCBI Taxonomy" id="147472"/>
    <lineage>
        <taxon>Eukaryota</taxon>
        <taxon>Fungi</taxon>
        <taxon>Fungi incertae sedis</taxon>
        <taxon>Zoopagomycota</taxon>
        <taxon>Kickxellomycotina</taxon>
        <taxon>Kickxellomycetes</taxon>
        <taxon>Kickxellales</taxon>
        <taxon>Kickxellaceae</taxon>
        <taxon>Coemansia</taxon>
    </lineage>
</organism>
<comment type="caution">
    <text evidence="6">The sequence shown here is derived from an EMBL/GenBank/DDBJ whole genome shotgun (WGS) entry which is preliminary data.</text>
</comment>